<dbReference type="Gene3D" id="3.40.390.10">
    <property type="entry name" value="Collagenase (Catalytic Domain)"/>
    <property type="match status" value="1"/>
</dbReference>
<keyword evidence="7" id="KW-0482">Metalloprotease</keyword>
<feature type="domain" description="Peptidase M13 N-terminal" evidence="9">
    <location>
        <begin position="9"/>
        <end position="384"/>
    </location>
</feature>
<comment type="similarity">
    <text evidence="2">Belongs to the peptidase M13 family.</text>
</comment>
<evidence type="ECO:0000259" key="9">
    <source>
        <dbReference type="Pfam" id="PF05649"/>
    </source>
</evidence>
<dbReference type="AlphaFoldDB" id="A0A449B7J0"/>
<proteinExistence type="inferred from homology"/>
<evidence type="ECO:0000256" key="7">
    <source>
        <dbReference type="ARBA" id="ARBA00023049"/>
    </source>
</evidence>
<dbReference type="CDD" id="cd08662">
    <property type="entry name" value="M13"/>
    <property type="match status" value="1"/>
</dbReference>
<evidence type="ECO:0000256" key="5">
    <source>
        <dbReference type="ARBA" id="ARBA00022801"/>
    </source>
</evidence>
<dbReference type="InterPro" id="IPR018497">
    <property type="entry name" value="Peptidase_M13_C"/>
</dbReference>
<evidence type="ECO:0000313" key="10">
    <source>
        <dbReference type="EMBL" id="VEU76539.1"/>
    </source>
</evidence>
<feature type="domain" description="Peptidase M13 C-terminal" evidence="8">
    <location>
        <begin position="441"/>
        <end position="631"/>
    </location>
</feature>
<dbReference type="PANTHER" id="PTHR11733:SF167">
    <property type="entry name" value="FI17812P1-RELATED"/>
    <property type="match status" value="1"/>
</dbReference>
<evidence type="ECO:0000313" key="11">
    <source>
        <dbReference type="Proteomes" id="UP000289497"/>
    </source>
</evidence>
<dbReference type="InterPro" id="IPR000718">
    <property type="entry name" value="Peptidase_M13"/>
</dbReference>
<dbReference type="InterPro" id="IPR042089">
    <property type="entry name" value="Peptidase_M13_dom_2"/>
</dbReference>
<dbReference type="GO" id="GO:0004222">
    <property type="term" value="F:metalloendopeptidase activity"/>
    <property type="evidence" value="ECO:0007669"/>
    <property type="project" value="InterPro"/>
</dbReference>
<dbReference type="InterPro" id="IPR008753">
    <property type="entry name" value="Peptidase_M13_N"/>
</dbReference>
<dbReference type="RefSeq" id="WP_036435318.1">
    <property type="nucleotide sequence ID" value="NZ_LR215039.1"/>
</dbReference>
<keyword evidence="4" id="KW-0479">Metal-binding</keyword>
<dbReference type="GO" id="GO:0005886">
    <property type="term" value="C:plasma membrane"/>
    <property type="evidence" value="ECO:0007669"/>
    <property type="project" value="TreeGrafter"/>
</dbReference>
<keyword evidence="6" id="KW-0862">Zinc</keyword>
<dbReference type="PRINTS" id="PR00786">
    <property type="entry name" value="NEPRILYSIN"/>
</dbReference>
<evidence type="ECO:0000256" key="4">
    <source>
        <dbReference type="ARBA" id="ARBA00022723"/>
    </source>
</evidence>
<evidence type="ECO:0000256" key="2">
    <source>
        <dbReference type="ARBA" id="ARBA00007357"/>
    </source>
</evidence>
<organism evidence="10 11">
    <name type="scientific">Mycoplasmopsis columboralis</name>
    <dbReference type="NCBI Taxonomy" id="171282"/>
    <lineage>
        <taxon>Bacteria</taxon>
        <taxon>Bacillati</taxon>
        <taxon>Mycoplasmatota</taxon>
        <taxon>Mycoplasmoidales</taxon>
        <taxon>Metamycoplasmataceae</taxon>
        <taxon>Mycoplasmopsis</taxon>
    </lineage>
</organism>
<dbReference type="Proteomes" id="UP000289497">
    <property type="component" value="Chromosome"/>
</dbReference>
<reference evidence="10 11" key="1">
    <citation type="submission" date="2019-01" db="EMBL/GenBank/DDBJ databases">
        <authorList>
            <consortium name="Pathogen Informatics"/>
        </authorList>
    </citation>
    <scope>NUCLEOTIDE SEQUENCE [LARGE SCALE GENOMIC DNA]</scope>
    <source>
        <strain evidence="10 11">NCTC10179</strain>
    </source>
</reference>
<evidence type="ECO:0000259" key="8">
    <source>
        <dbReference type="Pfam" id="PF01431"/>
    </source>
</evidence>
<dbReference type="OrthoDB" id="9775677at2"/>
<dbReference type="SUPFAM" id="SSF55486">
    <property type="entry name" value="Metalloproteases ('zincins'), catalytic domain"/>
    <property type="match status" value="1"/>
</dbReference>
<keyword evidence="5 10" id="KW-0378">Hydrolase</keyword>
<comment type="cofactor">
    <cofactor evidence="1">
        <name>Zn(2+)</name>
        <dbReference type="ChEBI" id="CHEBI:29105"/>
    </cofactor>
</comment>
<dbReference type="EMBL" id="LR215039">
    <property type="protein sequence ID" value="VEU76539.1"/>
    <property type="molecule type" value="Genomic_DNA"/>
</dbReference>
<dbReference type="GO" id="GO:0016485">
    <property type="term" value="P:protein processing"/>
    <property type="evidence" value="ECO:0007669"/>
    <property type="project" value="TreeGrafter"/>
</dbReference>
<dbReference type="PANTHER" id="PTHR11733">
    <property type="entry name" value="ZINC METALLOPROTEASE FAMILY M13 NEPRILYSIN-RELATED"/>
    <property type="match status" value="1"/>
</dbReference>
<dbReference type="GO" id="GO:0046872">
    <property type="term" value="F:metal ion binding"/>
    <property type="evidence" value="ECO:0007669"/>
    <property type="project" value="UniProtKB-KW"/>
</dbReference>
<dbReference type="Pfam" id="PF05649">
    <property type="entry name" value="Peptidase_M13_N"/>
    <property type="match status" value="1"/>
</dbReference>
<evidence type="ECO:0000256" key="6">
    <source>
        <dbReference type="ARBA" id="ARBA00022833"/>
    </source>
</evidence>
<name>A0A449B7J0_9BACT</name>
<dbReference type="EC" id="3.4.24.-" evidence="10"/>
<keyword evidence="11" id="KW-1185">Reference proteome</keyword>
<sequence length="634" mass="73252">MSNQKQLLKDDFYEYINKDWLKTAKIDSDKPAISAFGELDKQLEKQLMSLADELVKDANNLQGPLAEFAKFYKMFKNYKKRNELGFEPIRAFIAEIESLKSFEELAEKLVSKRATWSYLPINLEVDSDFVNPNIKVLWMGEQSIILPSKEYYEKTDSRKHLKVFKDMAIELLHKFGYSLNKATAIVKKALEFDNLVKDYVLSSLQKADYTSLYNVVKLEELQNSSKYFDLEKLAKEIVGNNIDSIVVTNREYVKNLDAIYNADTFENYKAMLIVKNIQQACAYLSDELRVLASKLALHLKGIDKPVSNKKYAFKKAESWFSKPLGLAYADKYFGAKAKEDVQKMIARMIEIYTNRLKENNWLSKPTIEKAILKLSKMDVMVGYPEKIRPFYNEYKVTTYAQKSNLFANVLNFQEILQKYQDSFYLKNESKEYWEMSPAIVNAYFHPIKNHIVFPAGILQAPFYNINQSSSANYGGIGAVIAHEISHGFDNNGSQFDETGSLNNWWTDEDRAKFEERKQQVIELFEGFDTGMGLVNGALTVSENIADLGGFSCALEAAMQEKDFNAKDFFENWARIWRIKAKAEYMNLLLKTDVHAPGKARANVHIKNSDLFYEVYGITKEDKMYLPKEKRVKIW</sequence>
<keyword evidence="3" id="KW-0645">Protease</keyword>
<accession>A0A449B7J0</accession>
<gene>
    <name evidence="10" type="primary">pepO</name>
    <name evidence="10" type="ORF">NCTC10179_00735</name>
</gene>
<dbReference type="Gene3D" id="1.10.1380.10">
    <property type="entry name" value="Neutral endopeptidase , domain2"/>
    <property type="match status" value="1"/>
</dbReference>
<dbReference type="Pfam" id="PF01431">
    <property type="entry name" value="Peptidase_M13"/>
    <property type="match status" value="1"/>
</dbReference>
<protein>
    <submittedName>
        <fullName evidence="10">Neutral endopeptidase</fullName>
        <ecNumber evidence="10">3.4.24.-</ecNumber>
    </submittedName>
</protein>
<dbReference type="InterPro" id="IPR024079">
    <property type="entry name" value="MetalloPept_cat_dom_sf"/>
</dbReference>
<evidence type="ECO:0000256" key="3">
    <source>
        <dbReference type="ARBA" id="ARBA00022670"/>
    </source>
</evidence>
<evidence type="ECO:0000256" key="1">
    <source>
        <dbReference type="ARBA" id="ARBA00001947"/>
    </source>
</evidence>
<dbReference type="PROSITE" id="PS51885">
    <property type="entry name" value="NEPRILYSIN"/>
    <property type="match status" value="1"/>
</dbReference>
<dbReference type="KEGG" id="mcou:NCTC10179_00735"/>